<sequence length="287" mass="31878">MLFFNTIEWTNGLRLKNMNVPLVADFRQEMDLDCNFDMGGEDLYAVKWYKDDQEFFRYMPSRQPHTMSFPVPGVHLVLDGTNCSLVHCKVRLRDLTRDHSGGAYRCEVSSEAPFFRLAAATHNVTVAALPRENPRIEGLTTSYMEGDTVEAKCVSDPADPTPILSWYINGVEAPAKSIGEMTSSEPDGSGLVSRSLSLSFVAERKHSRGDSIELRCMSSLPGVPLSPQETTLKIPVRVPDAQVINNQKLHWFNSPTPATANTPKAAWMLVVASVVRWGLTAFGDDVR</sequence>
<organism evidence="3 4">
    <name type="scientific">Tribolium castaneum</name>
    <name type="common">Red flour beetle</name>
    <dbReference type="NCBI Taxonomy" id="7070"/>
    <lineage>
        <taxon>Eukaryota</taxon>
        <taxon>Metazoa</taxon>
        <taxon>Ecdysozoa</taxon>
        <taxon>Arthropoda</taxon>
        <taxon>Hexapoda</taxon>
        <taxon>Insecta</taxon>
        <taxon>Pterygota</taxon>
        <taxon>Neoptera</taxon>
        <taxon>Endopterygota</taxon>
        <taxon>Coleoptera</taxon>
        <taxon>Polyphaga</taxon>
        <taxon>Cucujiformia</taxon>
        <taxon>Tenebrionidae</taxon>
        <taxon>Tenebrionidae incertae sedis</taxon>
        <taxon>Tribolium</taxon>
    </lineage>
</organism>
<evidence type="ECO:0000256" key="1">
    <source>
        <dbReference type="ARBA" id="ARBA00023157"/>
    </source>
</evidence>
<dbReference type="PROSITE" id="PS50835">
    <property type="entry name" value="IG_LIKE"/>
    <property type="match status" value="2"/>
</dbReference>
<reference evidence="3 4" key="2">
    <citation type="journal article" date="2010" name="Nucleic Acids Res.">
        <title>BeetleBase in 2010: revisions to provide comprehensive genomic information for Tribolium castaneum.</title>
        <authorList>
            <person name="Kim H.S."/>
            <person name="Murphy T."/>
            <person name="Xia J."/>
            <person name="Caragea D."/>
            <person name="Park Y."/>
            <person name="Beeman R.W."/>
            <person name="Lorenzen M.D."/>
            <person name="Butcher S."/>
            <person name="Manak J.R."/>
            <person name="Brown S.J."/>
        </authorList>
    </citation>
    <scope>GENOME REANNOTATION</scope>
    <source>
        <strain evidence="3 4">Georgia GA2</strain>
    </source>
</reference>
<dbReference type="InterPro" id="IPR013783">
    <property type="entry name" value="Ig-like_fold"/>
</dbReference>
<name>D2A362_TRICA</name>
<evidence type="ECO:0000313" key="4">
    <source>
        <dbReference type="Proteomes" id="UP000007266"/>
    </source>
</evidence>
<dbReference type="InterPro" id="IPR013162">
    <property type="entry name" value="CD80_C2-set"/>
</dbReference>
<dbReference type="InterPro" id="IPR007110">
    <property type="entry name" value="Ig-like_dom"/>
</dbReference>
<gene>
    <name evidence="3" type="primary">AUGUSTUS-3.0.2_07930</name>
    <name evidence="3" type="ORF">TcasGA2_TC007930</name>
</gene>
<dbReference type="HOGENOM" id="CLU_046048_1_1_1"/>
<dbReference type="FunFam" id="2.60.40.10:FF:000437">
    <property type="entry name" value="Beat-IIIc, isoform A"/>
    <property type="match status" value="1"/>
</dbReference>
<dbReference type="Pfam" id="PF08205">
    <property type="entry name" value="C2-set_2"/>
    <property type="match status" value="1"/>
</dbReference>
<proteinExistence type="predicted"/>
<dbReference type="InParanoid" id="D2A362"/>
<dbReference type="Proteomes" id="UP000007266">
    <property type="component" value="Linkage group 4"/>
</dbReference>
<dbReference type="PANTHER" id="PTHR21261:SF15">
    <property type="entry name" value="BEATEN PATH IIIA, ISOFORM D-RELATED"/>
    <property type="match status" value="1"/>
</dbReference>
<dbReference type="PANTHER" id="PTHR21261">
    <property type="entry name" value="BEAT PROTEIN"/>
    <property type="match status" value="1"/>
</dbReference>
<protein>
    <recommendedName>
        <fullName evidence="2">Ig-like domain-containing protein</fullName>
    </recommendedName>
</protein>
<keyword evidence="1" id="KW-1015">Disulfide bond</keyword>
<dbReference type="STRING" id="7070.D2A362"/>
<dbReference type="Gene3D" id="2.60.40.10">
    <property type="entry name" value="Immunoglobulins"/>
    <property type="match status" value="2"/>
</dbReference>
<dbReference type="EMBL" id="KQ971338">
    <property type="protein sequence ID" value="EFA02266.2"/>
    <property type="molecule type" value="Genomic_DNA"/>
</dbReference>
<keyword evidence="4" id="KW-1185">Reference proteome</keyword>
<evidence type="ECO:0000313" key="3">
    <source>
        <dbReference type="EMBL" id="EFA02266.2"/>
    </source>
</evidence>
<evidence type="ECO:0000259" key="2">
    <source>
        <dbReference type="PROSITE" id="PS50835"/>
    </source>
</evidence>
<feature type="domain" description="Ig-like" evidence="2">
    <location>
        <begin position="134"/>
        <end position="233"/>
    </location>
</feature>
<dbReference type="eggNOG" id="ENOG502SS6B">
    <property type="taxonomic scope" value="Eukaryota"/>
</dbReference>
<dbReference type="OMA" id="HAYKYRD"/>
<dbReference type="InterPro" id="IPR036179">
    <property type="entry name" value="Ig-like_dom_sf"/>
</dbReference>
<feature type="domain" description="Ig-like" evidence="2">
    <location>
        <begin position="28"/>
        <end position="127"/>
    </location>
</feature>
<dbReference type="FunCoup" id="D2A362">
    <property type="interactions" value="5"/>
</dbReference>
<dbReference type="SUPFAM" id="SSF48726">
    <property type="entry name" value="Immunoglobulin"/>
    <property type="match status" value="2"/>
</dbReference>
<accession>D2A362</accession>
<dbReference type="AlphaFoldDB" id="D2A362"/>
<reference evidence="3 4" key="1">
    <citation type="journal article" date="2008" name="Nature">
        <title>The genome of the model beetle and pest Tribolium castaneum.</title>
        <authorList>
            <consortium name="Tribolium Genome Sequencing Consortium"/>
            <person name="Richards S."/>
            <person name="Gibbs R.A."/>
            <person name="Weinstock G.M."/>
            <person name="Brown S.J."/>
            <person name="Denell R."/>
            <person name="Beeman R.W."/>
            <person name="Gibbs R."/>
            <person name="Beeman R.W."/>
            <person name="Brown S.J."/>
            <person name="Bucher G."/>
            <person name="Friedrich M."/>
            <person name="Grimmelikhuijzen C.J."/>
            <person name="Klingler M."/>
            <person name="Lorenzen M."/>
            <person name="Richards S."/>
            <person name="Roth S."/>
            <person name="Schroder R."/>
            <person name="Tautz D."/>
            <person name="Zdobnov E.M."/>
            <person name="Muzny D."/>
            <person name="Gibbs R.A."/>
            <person name="Weinstock G.M."/>
            <person name="Attaway T."/>
            <person name="Bell S."/>
            <person name="Buhay C.J."/>
            <person name="Chandrabose M.N."/>
            <person name="Chavez D."/>
            <person name="Clerk-Blankenburg K.P."/>
            <person name="Cree A."/>
            <person name="Dao M."/>
            <person name="Davis C."/>
            <person name="Chacko J."/>
            <person name="Dinh H."/>
            <person name="Dugan-Rocha S."/>
            <person name="Fowler G."/>
            <person name="Garner T.T."/>
            <person name="Garnes J."/>
            <person name="Gnirke A."/>
            <person name="Hawes A."/>
            <person name="Hernandez J."/>
            <person name="Hines S."/>
            <person name="Holder M."/>
            <person name="Hume J."/>
            <person name="Jhangiani S.N."/>
            <person name="Joshi V."/>
            <person name="Khan Z.M."/>
            <person name="Jackson L."/>
            <person name="Kovar C."/>
            <person name="Kowis A."/>
            <person name="Lee S."/>
            <person name="Lewis L.R."/>
            <person name="Margolis J."/>
            <person name="Morgan M."/>
            <person name="Nazareth L.V."/>
            <person name="Nguyen N."/>
            <person name="Okwuonu G."/>
            <person name="Parker D."/>
            <person name="Richards S."/>
            <person name="Ruiz S.J."/>
            <person name="Santibanez J."/>
            <person name="Savard J."/>
            <person name="Scherer S.E."/>
            <person name="Schneider B."/>
            <person name="Sodergren E."/>
            <person name="Tautz D."/>
            <person name="Vattahil S."/>
            <person name="Villasana D."/>
            <person name="White C.S."/>
            <person name="Wright R."/>
            <person name="Park Y."/>
            <person name="Beeman R.W."/>
            <person name="Lord J."/>
            <person name="Oppert B."/>
            <person name="Lorenzen M."/>
            <person name="Brown S."/>
            <person name="Wang L."/>
            <person name="Savard J."/>
            <person name="Tautz D."/>
            <person name="Richards S."/>
            <person name="Weinstock G."/>
            <person name="Gibbs R.A."/>
            <person name="Liu Y."/>
            <person name="Worley K."/>
            <person name="Weinstock G."/>
            <person name="Elsik C.G."/>
            <person name="Reese J.T."/>
            <person name="Elhaik E."/>
            <person name="Landan G."/>
            <person name="Graur D."/>
            <person name="Arensburger P."/>
            <person name="Atkinson P."/>
            <person name="Beeman R.W."/>
            <person name="Beidler J."/>
            <person name="Brown S.J."/>
            <person name="Demuth J.P."/>
            <person name="Drury D.W."/>
            <person name="Du Y.Z."/>
            <person name="Fujiwara H."/>
            <person name="Lorenzen M."/>
            <person name="Maselli V."/>
            <person name="Osanai M."/>
            <person name="Park Y."/>
            <person name="Robertson H.M."/>
            <person name="Tu Z."/>
            <person name="Wang J.J."/>
            <person name="Wang S."/>
            <person name="Richards S."/>
            <person name="Song H."/>
            <person name="Zhang L."/>
            <person name="Sodergren E."/>
            <person name="Werner D."/>
            <person name="Stanke M."/>
            <person name="Morgenstern B."/>
            <person name="Solovyev V."/>
            <person name="Kosarev P."/>
            <person name="Brown G."/>
            <person name="Chen H.C."/>
            <person name="Ermolaeva O."/>
            <person name="Hlavina W."/>
            <person name="Kapustin Y."/>
            <person name="Kiryutin B."/>
            <person name="Kitts P."/>
            <person name="Maglott D."/>
            <person name="Pruitt K."/>
            <person name="Sapojnikov V."/>
            <person name="Souvorov A."/>
            <person name="Mackey A.J."/>
            <person name="Waterhouse R.M."/>
            <person name="Wyder S."/>
            <person name="Zdobnov E.M."/>
            <person name="Zdobnov E.M."/>
            <person name="Wyder S."/>
            <person name="Kriventseva E.V."/>
            <person name="Kadowaki T."/>
            <person name="Bork P."/>
            <person name="Aranda M."/>
            <person name="Bao R."/>
            <person name="Beermann A."/>
            <person name="Berns N."/>
            <person name="Bolognesi R."/>
            <person name="Bonneton F."/>
            <person name="Bopp D."/>
            <person name="Brown S.J."/>
            <person name="Bucher G."/>
            <person name="Butts T."/>
            <person name="Chaumot A."/>
            <person name="Denell R.E."/>
            <person name="Ferrier D.E."/>
            <person name="Friedrich M."/>
            <person name="Gordon C.M."/>
            <person name="Jindra M."/>
            <person name="Klingler M."/>
            <person name="Lan Q."/>
            <person name="Lattorff H.M."/>
            <person name="Laudet V."/>
            <person name="von Levetsow C."/>
            <person name="Liu Z."/>
            <person name="Lutz R."/>
            <person name="Lynch J.A."/>
            <person name="da Fonseca R.N."/>
            <person name="Posnien N."/>
            <person name="Reuter R."/>
            <person name="Roth S."/>
            <person name="Savard J."/>
            <person name="Schinko J.B."/>
            <person name="Schmitt C."/>
            <person name="Schoppmeier M."/>
            <person name="Schroder R."/>
            <person name="Shippy T.D."/>
            <person name="Simonnet F."/>
            <person name="Marques-Souza H."/>
            <person name="Tautz D."/>
            <person name="Tomoyasu Y."/>
            <person name="Trauner J."/>
            <person name="Van der Zee M."/>
            <person name="Vervoort M."/>
            <person name="Wittkopp N."/>
            <person name="Wimmer E.A."/>
            <person name="Yang X."/>
            <person name="Jones A.K."/>
            <person name="Sattelle D.B."/>
            <person name="Ebert P.R."/>
            <person name="Nelson D."/>
            <person name="Scott J.G."/>
            <person name="Beeman R.W."/>
            <person name="Muthukrishnan S."/>
            <person name="Kramer K.J."/>
            <person name="Arakane Y."/>
            <person name="Beeman R.W."/>
            <person name="Zhu Q."/>
            <person name="Hogenkamp D."/>
            <person name="Dixit R."/>
            <person name="Oppert B."/>
            <person name="Jiang H."/>
            <person name="Zou Z."/>
            <person name="Marshall J."/>
            <person name="Elpidina E."/>
            <person name="Vinokurov K."/>
            <person name="Oppert C."/>
            <person name="Zou Z."/>
            <person name="Evans J."/>
            <person name="Lu Z."/>
            <person name="Zhao P."/>
            <person name="Sumathipala N."/>
            <person name="Altincicek B."/>
            <person name="Vilcinskas A."/>
            <person name="Williams M."/>
            <person name="Hultmark D."/>
            <person name="Hetru C."/>
            <person name="Jiang H."/>
            <person name="Grimmelikhuijzen C.J."/>
            <person name="Hauser F."/>
            <person name="Cazzamali G."/>
            <person name="Williamson M."/>
            <person name="Park Y."/>
            <person name="Li B."/>
            <person name="Tanaka Y."/>
            <person name="Predel R."/>
            <person name="Neupert S."/>
            <person name="Schachtner J."/>
            <person name="Verleyen P."/>
            <person name="Raible F."/>
            <person name="Bork P."/>
            <person name="Friedrich M."/>
            <person name="Walden K.K."/>
            <person name="Robertson H.M."/>
            <person name="Angeli S."/>
            <person name="Foret S."/>
            <person name="Bucher G."/>
            <person name="Schuetz S."/>
            <person name="Maleszka R."/>
            <person name="Wimmer E.A."/>
            <person name="Beeman R.W."/>
            <person name="Lorenzen M."/>
            <person name="Tomoyasu Y."/>
            <person name="Miller S.C."/>
            <person name="Grossmann D."/>
            <person name="Bucher G."/>
        </authorList>
    </citation>
    <scope>NUCLEOTIDE SEQUENCE [LARGE SCALE GENOMIC DNA]</scope>
    <source>
        <strain evidence="3 4">Georgia GA2</strain>
    </source>
</reference>